<proteinExistence type="predicted"/>
<evidence type="ECO:0000256" key="1">
    <source>
        <dbReference type="SAM" id="SignalP"/>
    </source>
</evidence>
<name>A0A6J4J214_9PROT</name>
<accession>A0A6J4J214</accession>
<dbReference type="EMBL" id="CADCTL010000207">
    <property type="protein sequence ID" value="CAA9267343.1"/>
    <property type="molecule type" value="Genomic_DNA"/>
</dbReference>
<feature type="chain" id="PRO_5026856131" evidence="1">
    <location>
        <begin position="18"/>
        <end position="62"/>
    </location>
</feature>
<dbReference type="PROSITE" id="PS51257">
    <property type="entry name" value="PROKAR_LIPOPROTEIN"/>
    <property type="match status" value="1"/>
</dbReference>
<gene>
    <name evidence="2" type="ORF">AVDCRST_MAG04-2906</name>
</gene>
<feature type="signal peptide" evidence="1">
    <location>
        <begin position="1"/>
        <end position="17"/>
    </location>
</feature>
<keyword evidence="1" id="KW-0732">Signal</keyword>
<sequence>MRALSATAALGCALALAACARVHVERGRTVPAQPATVQTVPGATVITPPSAPPPAVVVNPSY</sequence>
<evidence type="ECO:0000313" key="2">
    <source>
        <dbReference type="EMBL" id="CAA9267343.1"/>
    </source>
</evidence>
<dbReference type="AlphaFoldDB" id="A0A6J4J214"/>
<protein>
    <submittedName>
        <fullName evidence="2">Uncharacterized protein</fullName>
    </submittedName>
</protein>
<organism evidence="2">
    <name type="scientific">uncultured Acetobacteraceae bacterium</name>
    <dbReference type="NCBI Taxonomy" id="169975"/>
    <lineage>
        <taxon>Bacteria</taxon>
        <taxon>Pseudomonadati</taxon>
        <taxon>Pseudomonadota</taxon>
        <taxon>Alphaproteobacteria</taxon>
        <taxon>Acetobacterales</taxon>
        <taxon>Acetobacteraceae</taxon>
        <taxon>environmental samples</taxon>
    </lineage>
</organism>
<reference evidence="2" key="1">
    <citation type="submission" date="2020-02" db="EMBL/GenBank/DDBJ databases">
        <authorList>
            <person name="Meier V. D."/>
        </authorList>
    </citation>
    <scope>NUCLEOTIDE SEQUENCE</scope>
    <source>
        <strain evidence="2">AVDCRST_MAG04</strain>
    </source>
</reference>